<keyword evidence="1" id="KW-1277">Toxin-antitoxin system</keyword>
<dbReference type="PANTHER" id="PTHR40588">
    <property type="entry name" value="MRNA INTERFERASE TOXIN YAFQ"/>
    <property type="match status" value="1"/>
</dbReference>
<dbReference type="AlphaFoldDB" id="A0A6S6TTP3"/>
<dbReference type="GO" id="GO:0006415">
    <property type="term" value="P:translational termination"/>
    <property type="evidence" value="ECO:0007669"/>
    <property type="project" value="TreeGrafter"/>
</dbReference>
<reference evidence="3" key="1">
    <citation type="submission" date="2020-01" db="EMBL/GenBank/DDBJ databases">
        <authorList>
            <person name="Meier V. D."/>
            <person name="Meier V D."/>
        </authorList>
    </citation>
    <scope>NUCLEOTIDE SEQUENCE</scope>
    <source>
        <strain evidence="3">HLG_WM_MAG_07</strain>
    </source>
</reference>
<evidence type="ECO:0000256" key="2">
    <source>
        <dbReference type="PIRSR" id="PIRSR006156-1"/>
    </source>
</evidence>
<dbReference type="Pfam" id="PF15738">
    <property type="entry name" value="YafQ_toxin"/>
    <property type="match status" value="1"/>
</dbReference>
<dbReference type="Gene3D" id="3.30.2310.20">
    <property type="entry name" value="RelE-like"/>
    <property type="match status" value="1"/>
</dbReference>
<dbReference type="InterPro" id="IPR004386">
    <property type="entry name" value="Toxin_YafQ-like"/>
</dbReference>
<evidence type="ECO:0000256" key="1">
    <source>
        <dbReference type="ARBA" id="ARBA00022649"/>
    </source>
</evidence>
<dbReference type="GO" id="GO:0004521">
    <property type="term" value="F:RNA endonuclease activity"/>
    <property type="evidence" value="ECO:0007669"/>
    <property type="project" value="TreeGrafter"/>
</dbReference>
<organism evidence="3">
    <name type="scientific">uncultured Thiotrichaceae bacterium</name>
    <dbReference type="NCBI Taxonomy" id="298394"/>
    <lineage>
        <taxon>Bacteria</taxon>
        <taxon>Pseudomonadati</taxon>
        <taxon>Pseudomonadota</taxon>
        <taxon>Gammaproteobacteria</taxon>
        <taxon>Thiotrichales</taxon>
        <taxon>Thiotrichaceae</taxon>
        <taxon>environmental samples</taxon>
    </lineage>
</organism>
<dbReference type="GO" id="GO:0006402">
    <property type="term" value="P:mRNA catabolic process"/>
    <property type="evidence" value="ECO:0007669"/>
    <property type="project" value="TreeGrafter"/>
</dbReference>
<dbReference type="PIRSF" id="PIRSF006156">
    <property type="entry name" value="YafQ"/>
    <property type="match status" value="1"/>
</dbReference>
<evidence type="ECO:0000313" key="3">
    <source>
        <dbReference type="EMBL" id="CAA6824112.1"/>
    </source>
</evidence>
<feature type="active site" description="Proton donor" evidence="2">
    <location>
        <position position="88"/>
    </location>
</feature>
<dbReference type="PANTHER" id="PTHR40588:SF1">
    <property type="entry name" value="MRNA INTERFERASE TOXIN YAFQ"/>
    <property type="match status" value="1"/>
</dbReference>
<name>A0A6S6TTP3_9GAMM</name>
<sequence length="93" mass="11054">MLTIERTSQFKRDYKRESKGKYRSVLEIIFVEVLTELINERPLEESYRDHGLSGNWKDHRDCHIKPDLVLIYRNPDKETLQLVRLGSHSELGL</sequence>
<dbReference type="EMBL" id="CACVAY010000117">
    <property type="protein sequence ID" value="CAA6824112.1"/>
    <property type="molecule type" value="Genomic_DNA"/>
</dbReference>
<dbReference type="InterPro" id="IPR007712">
    <property type="entry name" value="RelE/ParE_toxin"/>
</dbReference>
<proteinExistence type="predicted"/>
<dbReference type="NCBIfam" id="TIGR02385">
    <property type="entry name" value="RelE_StbE"/>
    <property type="match status" value="1"/>
</dbReference>
<dbReference type="InterPro" id="IPR035093">
    <property type="entry name" value="RelE/ParE_toxin_dom_sf"/>
</dbReference>
<dbReference type="SUPFAM" id="SSF143011">
    <property type="entry name" value="RelE-like"/>
    <property type="match status" value="1"/>
</dbReference>
<protein>
    <submittedName>
        <fullName evidence="3">YafQ toxin protein</fullName>
    </submittedName>
</protein>
<gene>
    <name evidence="3" type="ORF">HELGO_WM6772</name>
</gene>
<accession>A0A6S6TTP3</accession>